<dbReference type="Proteomes" id="UP001359559">
    <property type="component" value="Unassembled WGS sequence"/>
</dbReference>
<dbReference type="AlphaFoldDB" id="A0AAN9JRW3"/>
<name>A0AAN9JRW3_CLITE</name>
<evidence type="ECO:0000313" key="2">
    <source>
        <dbReference type="Proteomes" id="UP001359559"/>
    </source>
</evidence>
<reference evidence="1 2" key="1">
    <citation type="submission" date="2024-01" db="EMBL/GenBank/DDBJ databases">
        <title>The genomes of 5 underutilized Papilionoideae crops provide insights into root nodulation and disease resistance.</title>
        <authorList>
            <person name="Yuan L."/>
        </authorList>
    </citation>
    <scope>NUCLEOTIDE SEQUENCE [LARGE SCALE GENOMIC DNA]</scope>
    <source>
        <strain evidence="1">LY-2023</strain>
        <tissue evidence="1">Leaf</tissue>
    </source>
</reference>
<evidence type="ECO:0000313" key="1">
    <source>
        <dbReference type="EMBL" id="KAK7302986.1"/>
    </source>
</evidence>
<organism evidence="1 2">
    <name type="scientific">Clitoria ternatea</name>
    <name type="common">Butterfly pea</name>
    <dbReference type="NCBI Taxonomy" id="43366"/>
    <lineage>
        <taxon>Eukaryota</taxon>
        <taxon>Viridiplantae</taxon>
        <taxon>Streptophyta</taxon>
        <taxon>Embryophyta</taxon>
        <taxon>Tracheophyta</taxon>
        <taxon>Spermatophyta</taxon>
        <taxon>Magnoliopsida</taxon>
        <taxon>eudicotyledons</taxon>
        <taxon>Gunneridae</taxon>
        <taxon>Pentapetalae</taxon>
        <taxon>rosids</taxon>
        <taxon>fabids</taxon>
        <taxon>Fabales</taxon>
        <taxon>Fabaceae</taxon>
        <taxon>Papilionoideae</taxon>
        <taxon>50 kb inversion clade</taxon>
        <taxon>NPAAA clade</taxon>
        <taxon>indigoferoid/millettioid clade</taxon>
        <taxon>Phaseoleae</taxon>
        <taxon>Clitoria</taxon>
    </lineage>
</organism>
<comment type="caution">
    <text evidence="1">The sequence shown here is derived from an EMBL/GenBank/DDBJ whole genome shotgun (WGS) entry which is preliminary data.</text>
</comment>
<protein>
    <submittedName>
        <fullName evidence="1">Uncharacterized protein</fullName>
    </submittedName>
</protein>
<sequence length="94" mass="10887">MKKTKSLEIQSLVFSSSSVSYITHTRIRLNFFFLKFLSQFPSSSVLLNPFNIQTNPFTLAYNSIINNDNKLFHTYSFFSCVCSEVLFSEKIPQI</sequence>
<accession>A0AAN9JRW3</accession>
<proteinExistence type="predicted"/>
<gene>
    <name evidence="1" type="ORF">RJT34_13885</name>
</gene>
<dbReference type="EMBL" id="JAYKXN010000003">
    <property type="protein sequence ID" value="KAK7302986.1"/>
    <property type="molecule type" value="Genomic_DNA"/>
</dbReference>
<keyword evidence="2" id="KW-1185">Reference proteome</keyword>